<protein>
    <submittedName>
        <fullName evidence="5">Uncharacterized protein</fullName>
    </submittedName>
</protein>
<evidence type="ECO:0000256" key="1">
    <source>
        <dbReference type="ARBA" id="ARBA00022737"/>
    </source>
</evidence>
<feature type="repeat" description="ANK" evidence="3">
    <location>
        <begin position="137"/>
        <end position="169"/>
    </location>
</feature>
<dbReference type="SUPFAM" id="SSF48403">
    <property type="entry name" value="Ankyrin repeat"/>
    <property type="match status" value="1"/>
</dbReference>
<dbReference type="Proteomes" id="UP001190700">
    <property type="component" value="Unassembled WGS sequence"/>
</dbReference>
<dbReference type="PANTHER" id="PTHR24198">
    <property type="entry name" value="ANKYRIN REPEAT AND PROTEIN KINASE DOMAIN-CONTAINING PROTEIN"/>
    <property type="match status" value="1"/>
</dbReference>
<evidence type="ECO:0000256" key="3">
    <source>
        <dbReference type="PROSITE-ProRule" id="PRU00023"/>
    </source>
</evidence>
<comment type="caution">
    <text evidence="5">The sequence shown here is derived from an EMBL/GenBank/DDBJ whole genome shotgun (WGS) entry which is preliminary data.</text>
</comment>
<dbReference type="PRINTS" id="PR01415">
    <property type="entry name" value="ANKYRIN"/>
</dbReference>
<keyword evidence="1" id="KW-0677">Repeat</keyword>
<name>A0AAE0GDZ2_9CHLO</name>
<dbReference type="GO" id="GO:0005737">
    <property type="term" value="C:cytoplasm"/>
    <property type="evidence" value="ECO:0007669"/>
    <property type="project" value="TreeGrafter"/>
</dbReference>
<evidence type="ECO:0000256" key="4">
    <source>
        <dbReference type="SAM" id="MobiDB-lite"/>
    </source>
</evidence>
<feature type="region of interest" description="Disordered" evidence="4">
    <location>
        <begin position="310"/>
        <end position="333"/>
    </location>
</feature>
<gene>
    <name evidence="5" type="ORF">CYMTET_15549</name>
</gene>
<keyword evidence="2 3" id="KW-0040">ANK repeat</keyword>
<accession>A0AAE0GDZ2</accession>
<dbReference type="PROSITE" id="PS50297">
    <property type="entry name" value="ANK_REP_REGION"/>
    <property type="match status" value="1"/>
</dbReference>
<dbReference type="InterPro" id="IPR002110">
    <property type="entry name" value="Ankyrin_rpt"/>
</dbReference>
<organism evidence="5 6">
    <name type="scientific">Cymbomonas tetramitiformis</name>
    <dbReference type="NCBI Taxonomy" id="36881"/>
    <lineage>
        <taxon>Eukaryota</taxon>
        <taxon>Viridiplantae</taxon>
        <taxon>Chlorophyta</taxon>
        <taxon>Pyramimonadophyceae</taxon>
        <taxon>Pyramimonadales</taxon>
        <taxon>Pyramimonadaceae</taxon>
        <taxon>Cymbomonas</taxon>
    </lineage>
</organism>
<sequence>MTSRLQPIVFRGASTSGVLVDRLPRRPRNRGLHNSNQCFSSEQEPAEETAKEKLSKVQDSLESAFVRGDTEQVKTLLPKLYVLGGTADGLDILARCKGIQLHRTTLLHCCCEQGSVSILDWMLSFAPNTNVDTLDGAGHTPLHRACEEGHAGICEVLLQSGADVSARTPASLLTPLHLTSMQTNAGLPPFGKCYLRVAQTLLKHGADPGMKNARGRDAMKLASTSVMHLALARTPWSPPTHRTFPATFRLAVRLILLAENAPPHPGVCTAGFHSLSPDEVYMIIAHMAHPLGAWVEDEQQTSTCPAPPTMTRKLPWQPPSLPTCDPAPRPSHLPAHLAPRYALQQTGSPAQPEVSSGSFDPRAWISTPLTAVPQLPI</sequence>
<reference evidence="5 6" key="1">
    <citation type="journal article" date="2015" name="Genome Biol. Evol.">
        <title>Comparative Genomics of a Bacterivorous Green Alga Reveals Evolutionary Causalities and Consequences of Phago-Mixotrophic Mode of Nutrition.</title>
        <authorList>
            <person name="Burns J.A."/>
            <person name="Paasch A."/>
            <person name="Narechania A."/>
            <person name="Kim E."/>
        </authorList>
    </citation>
    <scope>NUCLEOTIDE SEQUENCE [LARGE SCALE GENOMIC DNA]</scope>
    <source>
        <strain evidence="5 6">PLY_AMNH</strain>
    </source>
</reference>
<evidence type="ECO:0000313" key="5">
    <source>
        <dbReference type="EMBL" id="KAK3276369.1"/>
    </source>
</evidence>
<feature type="region of interest" description="Disordered" evidence="4">
    <location>
        <begin position="25"/>
        <end position="44"/>
    </location>
</feature>
<dbReference type="InterPro" id="IPR036770">
    <property type="entry name" value="Ankyrin_rpt-contain_sf"/>
</dbReference>
<dbReference type="AlphaFoldDB" id="A0AAE0GDZ2"/>
<keyword evidence="6" id="KW-1185">Reference proteome</keyword>
<evidence type="ECO:0000313" key="6">
    <source>
        <dbReference type="Proteomes" id="UP001190700"/>
    </source>
</evidence>
<dbReference type="PANTHER" id="PTHR24198:SF165">
    <property type="entry name" value="ANKYRIN REPEAT-CONTAINING PROTEIN-RELATED"/>
    <property type="match status" value="1"/>
</dbReference>
<dbReference type="PROSITE" id="PS50088">
    <property type="entry name" value="ANK_REPEAT"/>
    <property type="match status" value="1"/>
</dbReference>
<feature type="compositionally biased region" description="Pro residues" evidence="4">
    <location>
        <begin position="316"/>
        <end position="331"/>
    </location>
</feature>
<dbReference type="Pfam" id="PF12796">
    <property type="entry name" value="Ank_2"/>
    <property type="match status" value="1"/>
</dbReference>
<dbReference type="Gene3D" id="1.25.40.20">
    <property type="entry name" value="Ankyrin repeat-containing domain"/>
    <property type="match status" value="1"/>
</dbReference>
<dbReference type="SMART" id="SM00248">
    <property type="entry name" value="ANK"/>
    <property type="match status" value="3"/>
</dbReference>
<feature type="compositionally biased region" description="Polar residues" evidence="4">
    <location>
        <begin position="32"/>
        <end position="43"/>
    </location>
</feature>
<proteinExistence type="predicted"/>
<evidence type="ECO:0000256" key="2">
    <source>
        <dbReference type="ARBA" id="ARBA00023043"/>
    </source>
</evidence>
<dbReference type="EMBL" id="LGRX02006586">
    <property type="protein sequence ID" value="KAK3276369.1"/>
    <property type="molecule type" value="Genomic_DNA"/>
</dbReference>